<keyword evidence="2" id="KW-1185">Reference proteome</keyword>
<dbReference type="Pfam" id="PF04229">
    <property type="entry name" value="GrpB"/>
    <property type="match status" value="1"/>
</dbReference>
<name>F4L6A7_HALH1</name>
<dbReference type="InterPro" id="IPR043519">
    <property type="entry name" value="NT_sf"/>
</dbReference>
<protein>
    <recommendedName>
        <fullName evidence="3">GrpB family protein</fullName>
    </recommendedName>
</protein>
<accession>F4L6A7</accession>
<dbReference type="InterPro" id="IPR007344">
    <property type="entry name" value="GrpB/CoaE"/>
</dbReference>
<dbReference type="PANTHER" id="PTHR34822">
    <property type="entry name" value="GRPB DOMAIN PROTEIN (AFU_ORTHOLOGUE AFUA_1G01530)"/>
    <property type="match status" value="1"/>
</dbReference>
<dbReference type="AlphaFoldDB" id="F4L6A7"/>
<sequence>MSTLKKITISPYNPEWQQSFLQLKVVYTHALDELITDIQHVGSTSVIGLDAKPVLDIDIVIEHRDKLAPVVQKLAQLGYTHVGDRGIKDREAFKRNSDFTPTDGSQRTWPAHHLYVCPGDSVSLKNHVTFRDYLRNHPEKCAEYGTLKRKLAQENPHDINWYIEQKTAFIVECLQANGFAATELRDIEEQNKA</sequence>
<dbReference type="OrthoDB" id="9799092at2"/>
<dbReference type="SUPFAM" id="SSF81301">
    <property type="entry name" value="Nucleotidyltransferase"/>
    <property type="match status" value="1"/>
</dbReference>
<dbReference type="EMBL" id="CP002691">
    <property type="protein sequence ID" value="AEE48789.1"/>
    <property type="molecule type" value="Genomic_DNA"/>
</dbReference>
<evidence type="ECO:0000313" key="1">
    <source>
        <dbReference type="EMBL" id="AEE48789.1"/>
    </source>
</evidence>
<reference key="2">
    <citation type="submission" date="2011-04" db="EMBL/GenBank/DDBJ databases">
        <title>Complete sequence of chromosome of Haliscomenobacter hydrossis DSM 1100.</title>
        <authorList>
            <consortium name="US DOE Joint Genome Institute (JGI-PGF)"/>
            <person name="Lucas S."/>
            <person name="Han J."/>
            <person name="Lapidus A."/>
            <person name="Bruce D."/>
            <person name="Goodwin L."/>
            <person name="Pitluck S."/>
            <person name="Peters L."/>
            <person name="Kyrpides N."/>
            <person name="Mavromatis K."/>
            <person name="Ivanova N."/>
            <person name="Ovchinnikova G."/>
            <person name="Pagani I."/>
            <person name="Daligault H."/>
            <person name="Detter J.C."/>
            <person name="Han C."/>
            <person name="Land M."/>
            <person name="Hauser L."/>
            <person name="Markowitz V."/>
            <person name="Cheng J.-F."/>
            <person name="Hugenholtz P."/>
            <person name="Woyke T."/>
            <person name="Wu D."/>
            <person name="Verbarg S."/>
            <person name="Frueling A."/>
            <person name="Brambilla E."/>
            <person name="Klenk H.-P."/>
            <person name="Eisen J.A."/>
        </authorList>
    </citation>
    <scope>NUCLEOTIDE SEQUENCE</scope>
    <source>
        <strain>DSM 1100</strain>
    </source>
</reference>
<proteinExistence type="predicted"/>
<dbReference type="Proteomes" id="UP000008461">
    <property type="component" value="Chromosome"/>
</dbReference>
<reference evidence="1 2" key="1">
    <citation type="journal article" date="2011" name="Stand. Genomic Sci.">
        <title>Complete genome sequence of Haliscomenobacter hydrossis type strain (O).</title>
        <authorList>
            <consortium name="US DOE Joint Genome Institute (JGI-PGF)"/>
            <person name="Daligault H."/>
            <person name="Lapidus A."/>
            <person name="Zeytun A."/>
            <person name="Nolan M."/>
            <person name="Lucas S."/>
            <person name="Del Rio T.G."/>
            <person name="Tice H."/>
            <person name="Cheng J.F."/>
            <person name="Tapia R."/>
            <person name="Han C."/>
            <person name="Goodwin L."/>
            <person name="Pitluck S."/>
            <person name="Liolios K."/>
            <person name="Pagani I."/>
            <person name="Ivanova N."/>
            <person name="Huntemann M."/>
            <person name="Mavromatis K."/>
            <person name="Mikhailova N."/>
            <person name="Pati A."/>
            <person name="Chen A."/>
            <person name="Palaniappan K."/>
            <person name="Land M."/>
            <person name="Hauser L."/>
            <person name="Brambilla E.M."/>
            <person name="Rohde M."/>
            <person name="Verbarg S."/>
            <person name="Goker M."/>
            <person name="Bristow J."/>
            <person name="Eisen J.A."/>
            <person name="Markowitz V."/>
            <person name="Hugenholtz P."/>
            <person name="Kyrpides N.C."/>
            <person name="Klenk H.P."/>
            <person name="Woyke T."/>
        </authorList>
    </citation>
    <scope>NUCLEOTIDE SEQUENCE [LARGE SCALE GENOMIC DNA]</scope>
    <source>
        <strain evidence="2">ATCC 27775 / DSM 1100 / LMG 10767 / O</strain>
    </source>
</reference>
<dbReference type="eggNOG" id="COG2320">
    <property type="taxonomic scope" value="Bacteria"/>
</dbReference>
<dbReference type="HOGENOM" id="CLU_086407_2_1_10"/>
<dbReference type="KEGG" id="hhy:Halhy_0885"/>
<dbReference type="Gene3D" id="3.30.460.10">
    <property type="entry name" value="Beta Polymerase, domain 2"/>
    <property type="match status" value="1"/>
</dbReference>
<evidence type="ECO:0008006" key="3">
    <source>
        <dbReference type="Google" id="ProtNLM"/>
    </source>
</evidence>
<organism evidence="1 2">
    <name type="scientific">Haliscomenobacter hydrossis (strain ATCC 27775 / DSM 1100 / LMG 10767 / O)</name>
    <dbReference type="NCBI Taxonomy" id="760192"/>
    <lineage>
        <taxon>Bacteria</taxon>
        <taxon>Pseudomonadati</taxon>
        <taxon>Bacteroidota</taxon>
        <taxon>Saprospiria</taxon>
        <taxon>Saprospirales</taxon>
        <taxon>Haliscomenobacteraceae</taxon>
        <taxon>Haliscomenobacter</taxon>
    </lineage>
</organism>
<dbReference type="STRING" id="760192.Halhy_0885"/>
<gene>
    <name evidence="1" type="ordered locus">Halhy_0885</name>
</gene>
<dbReference type="RefSeq" id="WP_013763349.1">
    <property type="nucleotide sequence ID" value="NC_015510.1"/>
</dbReference>
<evidence type="ECO:0000313" key="2">
    <source>
        <dbReference type="Proteomes" id="UP000008461"/>
    </source>
</evidence>
<dbReference type="PANTHER" id="PTHR34822:SF1">
    <property type="entry name" value="GRPB FAMILY PROTEIN"/>
    <property type="match status" value="1"/>
</dbReference>